<dbReference type="PROSITE" id="PS51375">
    <property type="entry name" value="PPR"/>
    <property type="match status" value="1"/>
</dbReference>
<dbReference type="EMBL" id="CAXAMN010021707">
    <property type="protein sequence ID" value="CAK9062565.1"/>
    <property type="molecule type" value="Genomic_DNA"/>
</dbReference>
<keyword evidence="1" id="KW-0677">Repeat</keyword>
<evidence type="ECO:0000313" key="3">
    <source>
        <dbReference type="EMBL" id="CAK9062565.1"/>
    </source>
</evidence>
<keyword evidence="4" id="KW-1185">Reference proteome</keyword>
<dbReference type="PANTHER" id="PTHR47447:SF17">
    <property type="entry name" value="OS12G0638900 PROTEIN"/>
    <property type="match status" value="1"/>
</dbReference>
<evidence type="ECO:0000256" key="2">
    <source>
        <dbReference type="PROSITE-ProRule" id="PRU00708"/>
    </source>
</evidence>
<comment type="caution">
    <text evidence="3">The sequence shown here is derived from an EMBL/GenBank/DDBJ whole genome shotgun (WGS) entry which is preliminary data.</text>
</comment>
<dbReference type="Proteomes" id="UP001642484">
    <property type="component" value="Unassembled WGS sequence"/>
</dbReference>
<feature type="repeat" description="PPR" evidence="2">
    <location>
        <begin position="97"/>
        <end position="131"/>
    </location>
</feature>
<dbReference type="InterPro" id="IPR002885">
    <property type="entry name" value="PPR_rpt"/>
</dbReference>
<gene>
    <name evidence="3" type="ORF">CCMP2556_LOCUS30760</name>
</gene>
<dbReference type="Gene3D" id="1.25.40.10">
    <property type="entry name" value="Tetratricopeptide repeat domain"/>
    <property type="match status" value="2"/>
</dbReference>
<evidence type="ECO:0008006" key="5">
    <source>
        <dbReference type="Google" id="ProtNLM"/>
    </source>
</evidence>
<proteinExistence type="predicted"/>
<organism evidence="3 4">
    <name type="scientific">Durusdinium trenchii</name>
    <dbReference type="NCBI Taxonomy" id="1381693"/>
    <lineage>
        <taxon>Eukaryota</taxon>
        <taxon>Sar</taxon>
        <taxon>Alveolata</taxon>
        <taxon>Dinophyceae</taxon>
        <taxon>Suessiales</taxon>
        <taxon>Symbiodiniaceae</taxon>
        <taxon>Durusdinium</taxon>
    </lineage>
</organism>
<protein>
    <recommendedName>
        <fullName evidence="5">Pentatricopeptide repeat-containing protein, chloroplastic</fullName>
    </recommendedName>
</protein>
<evidence type="ECO:0000256" key="1">
    <source>
        <dbReference type="ARBA" id="ARBA00022737"/>
    </source>
</evidence>
<accession>A0ABP0NFM5</accession>
<dbReference type="InterPro" id="IPR011990">
    <property type="entry name" value="TPR-like_helical_dom_sf"/>
</dbReference>
<dbReference type="PANTHER" id="PTHR47447">
    <property type="entry name" value="OS03G0856100 PROTEIN"/>
    <property type="match status" value="1"/>
</dbReference>
<sequence>MGKVTKASLRDQPWDVILQVLQDAQVPSVALLGAAVDALGRQRRWQTVVELLHCMEEATLQANIVLLNAALNSVKAGGWLVALSLKMSMDLRGSQPDVITWNTLANGCMKSSGWEVATRCLTALQRPNLEPSVASFGAVSAGGPWRRSVALSDVMLHSGLHANRISNNAVLGVCASFGQWTLCLDQLGHLKHMTQPDVLSFSAVSSASEKGHQWLPALRVLHQSIIEAIPQDAALRSTVLSSCEKCHRVLHSSAAGGWHCRCSTQAARSTFTWTSLTSTQ</sequence>
<name>A0ABP0NFM5_9DINO</name>
<reference evidence="3 4" key="1">
    <citation type="submission" date="2024-02" db="EMBL/GenBank/DDBJ databases">
        <authorList>
            <person name="Chen Y."/>
            <person name="Shah S."/>
            <person name="Dougan E. K."/>
            <person name="Thang M."/>
            <person name="Chan C."/>
        </authorList>
    </citation>
    <scope>NUCLEOTIDE SEQUENCE [LARGE SCALE GENOMIC DNA]</scope>
</reference>
<evidence type="ECO:0000313" key="4">
    <source>
        <dbReference type="Proteomes" id="UP001642484"/>
    </source>
</evidence>